<accession>A0ABV7F4Q3</accession>
<keyword evidence="2" id="KW-1185">Reference proteome</keyword>
<proteinExistence type="predicted"/>
<reference evidence="2" key="1">
    <citation type="journal article" date="2019" name="Int. J. Syst. Evol. Microbiol.">
        <title>The Global Catalogue of Microorganisms (GCM) 10K type strain sequencing project: providing services to taxonomists for standard genome sequencing and annotation.</title>
        <authorList>
            <consortium name="The Broad Institute Genomics Platform"/>
            <consortium name="The Broad Institute Genome Sequencing Center for Infectious Disease"/>
            <person name="Wu L."/>
            <person name="Ma J."/>
        </authorList>
    </citation>
    <scope>NUCLEOTIDE SEQUENCE [LARGE SCALE GENOMIC DNA]</scope>
    <source>
        <strain evidence="2">KCTC 42986</strain>
    </source>
</reference>
<gene>
    <name evidence="1" type="ORF">ACFOFO_19255</name>
</gene>
<sequence>MLKQLAVNVRYAEILALPLKVSFGRMLTASHSDGPLHAIVKTLAEICFITRDTSMSAFGLVTFRLYVIGVWLS</sequence>
<dbReference type="Proteomes" id="UP001595530">
    <property type="component" value="Unassembled WGS sequence"/>
</dbReference>
<evidence type="ECO:0000313" key="1">
    <source>
        <dbReference type="EMBL" id="MFC3110073.1"/>
    </source>
</evidence>
<dbReference type="RefSeq" id="WP_390322524.1">
    <property type="nucleotide sequence ID" value="NZ_JBHRTP010000066.1"/>
</dbReference>
<comment type="caution">
    <text evidence="1">The sequence shown here is derived from an EMBL/GenBank/DDBJ whole genome shotgun (WGS) entry which is preliminary data.</text>
</comment>
<name>A0ABV7F4Q3_9BURK</name>
<protein>
    <submittedName>
        <fullName evidence="1">Uncharacterized protein</fullName>
    </submittedName>
</protein>
<evidence type="ECO:0000313" key="2">
    <source>
        <dbReference type="Proteomes" id="UP001595530"/>
    </source>
</evidence>
<organism evidence="1 2">
    <name type="scientific">Undibacterium arcticum</name>
    <dbReference type="NCBI Taxonomy" id="1762892"/>
    <lineage>
        <taxon>Bacteria</taxon>
        <taxon>Pseudomonadati</taxon>
        <taxon>Pseudomonadota</taxon>
        <taxon>Betaproteobacteria</taxon>
        <taxon>Burkholderiales</taxon>
        <taxon>Oxalobacteraceae</taxon>
        <taxon>Undibacterium</taxon>
    </lineage>
</organism>
<dbReference type="EMBL" id="JBHRTP010000066">
    <property type="protein sequence ID" value="MFC3110073.1"/>
    <property type="molecule type" value="Genomic_DNA"/>
</dbReference>